<keyword evidence="3" id="KW-1185">Reference proteome</keyword>
<proteinExistence type="predicted"/>
<dbReference type="STRING" id="67267.GCA_000716675_03208"/>
<dbReference type="Proteomes" id="UP000195880">
    <property type="component" value="Chromosome"/>
</dbReference>
<evidence type="ECO:0000256" key="1">
    <source>
        <dbReference type="SAM" id="MobiDB-lite"/>
    </source>
</evidence>
<reference evidence="2 3" key="1">
    <citation type="submission" date="2017-05" db="EMBL/GenBank/DDBJ databases">
        <title>Streptomyces alboflavus Genome sequencing and assembly.</title>
        <authorList>
            <person name="Wang Y."/>
            <person name="Du B."/>
            <person name="Ding Y."/>
            <person name="Liu H."/>
            <person name="Hou Q."/>
            <person name="Liu K."/>
            <person name="Wang C."/>
            <person name="Yao L."/>
        </authorList>
    </citation>
    <scope>NUCLEOTIDE SEQUENCE [LARGE SCALE GENOMIC DNA]</scope>
    <source>
        <strain evidence="2 3">MDJK44</strain>
    </source>
</reference>
<feature type="region of interest" description="Disordered" evidence="1">
    <location>
        <begin position="1"/>
        <end position="232"/>
    </location>
</feature>
<feature type="compositionally biased region" description="Low complexity" evidence="1">
    <location>
        <begin position="209"/>
        <end position="225"/>
    </location>
</feature>
<feature type="compositionally biased region" description="Pro residues" evidence="1">
    <location>
        <begin position="102"/>
        <end position="111"/>
    </location>
</feature>
<dbReference type="KEGG" id="salf:SMD44_06790"/>
<feature type="compositionally biased region" description="Low complexity" evidence="1">
    <location>
        <begin position="59"/>
        <end position="70"/>
    </location>
</feature>
<dbReference type="AlphaFoldDB" id="A0A1Z1WLQ5"/>
<feature type="compositionally biased region" description="Low complexity" evidence="1">
    <location>
        <begin position="146"/>
        <end position="169"/>
    </location>
</feature>
<name>A0A1Z1WLQ5_9ACTN</name>
<dbReference type="EMBL" id="CP021748">
    <property type="protein sequence ID" value="ARX87309.1"/>
    <property type="molecule type" value="Genomic_DNA"/>
</dbReference>
<feature type="compositionally biased region" description="Pro residues" evidence="1">
    <location>
        <begin position="181"/>
        <end position="208"/>
    </location>
</feature>
<accession>A0A1Z1WLQ5</accession>
<evidence type="ECO:0000313" key="2">
    <source>
        <dbReference type="EMBL" id="ARX87309.1"/>
    </source>
</evidence>
<protein>
    <recommendedName>
        <fullName evidence="4">Extensin</fullName>
    </recommendedName>
</protein>
<dbReference type="RefSeq" id="WP_237307546.1">
    <property type="nucleotide sequence ID" value="NZ_CP021748.1"/>
</dbReference>
<sequence>METAPLTLSAKPPRDASHPTGGSPAPVQRSTAAAPPDGSGGLSGPSGAPFTALSPTPPGRTAAPASSGAPSTPPAVQRATTPAKPVHLRVLPAPTGTSLPLPVTPLAPPPSASRQPARPRPVAPVGPSAPAGTGTDGPAVQRLPFRSPLRSSATAALAARAAATVSSTLGHLTSRRDDADVPPPRYSPPTGPPPPYSPPGNGASPPPSGQVAAAAAPPPAYSRVPDGTFDPKDLTEFQLDELTHRMIGRITRLLRAELRMDRERIGRLRDDRR</sequence>
<evidence type="ECO:0008006" key="4">
    <source>
        <dbReference type="Google" id="ProtNLM"/>
    </source>
</evidence>
<evidence type="ECO:0000313" key="3">
    <source>
        <dbReference type="Proteomes" id="UP000195880"/>
    </source>
</evidence>
<gene>
    <name evidence="2" type="ORF">SMD44_06790</name>
</gene>
<organism evidence="2 3">
    <name type="scientific">Streptomyces alboflavus</name>
    <dbReference type="NCBI Taxonomy" id="67267"/>
    <lineage>
        <taxon>Bacteria</taxon>
        <taxon>Bacillati</taxon>
        <taxon>Actinomycetota</taxon>
        <taxon>Actinomycetes</taxon>
        <taxon>Kitasatosporales</taxon>
        <taxon>Streptomycetaceae</taxon>
        <taxon>Streptomyces</taxon>
    </lineage>
</organism>
<dbReference type="eggNOG" id="ENOG502ZRD6">
    <property type="taxonomic scope" value="Bacteria"/>
</dbReference>